<sequence length="124" mass="13825">MRKVLLTGQGIYYAFTGIWPLLHMPSFLAVTGPKKEVWLVVTVGLLVLAIGAALLTAALHKRAERSPEVLGFFSAVGLGAIDVRYALNDVILDVYLLDAAVEFLMALAWVWVFFKTDRSIYRWP</sequence>
<feature type="transmembrane region" description="Helical" evidence="1">
    <location>
        <begin position="37"/>
        <end position="57"/>
    </location>
</feature>
<keyword evidence="1" id="KW-0812">Transmembrane</keyword>
<proteinExistence type="predicted"/>
<evidence type="ECO:0000313" key="3">
    <source>
        <dbReference type="Proteomes" id="UP000036458"/>
    </source>
</evidence>
<accession>A0A0H4VHX5</accession>
<reference evidence="2 3" key="1">
    <citation type="submission" date="2015-01" db="EMBL/GenBank/DDBJ databases">
        <title>Rufibacter sp./DG31D/ whole genome sequencing.</title>
        <authorList>
            <person name="Kim M.K."/>
            <person name="Srinivasan S."/>
            <person name="Lee J.-J."/>
        </authorList>
    </citation>
    <scope>NUCLEOTIDE SEQUENCE [LARGE SCALE GENOMIC DNA]</scope>
    <source>
        <strain evidence="2 3">DG31D</strain>
    </source>
</reference>
<keyword evidence="1" id="KW-1133">Transmembrane helix</keyword>
<evidence type="ECO:0000256" key="1">
    <source>
        <dbReference type="SAM" id="Phobius"/>
    </source>
</evidence>
<dbReference type="RefSeq" id="WP_048920192.1">
    <property type="nucleotide sequence ID" value="NZ_CP010777.1"/>
</dbReference>
<dbReference type="PATRIC" id="fig|1379910.4.peg.1356"/>
<dbReference type="OrthoDB" id="799809at2"/>
<dbReference type="EMBL" id="CP010777">
    <property type="protein sequence ID" value="AKQ45325.1"/>
    <property type="molecule type" value="Genomic_DNA"/>
</dbReference>
<gene>
    <name evidence="2" type="ORF">TH63_06220</name>
</gene>
<evidence type="ECO:0000313" key="2">
    <source>
        <dbReference type="EMBL" id="AKQ45325.1"/>
    </source>
</evidence>
<dbReference type="KEGG" id="ruf:TH63_06220"/>
<keyword evidence="3" id="KW-1185">Reference proteome</keyword>
<protein>
    <submittedName>
        <fullName evidence="2">Uncharacterized protein</fullName>
    </submittedName>
</protein>
<feature type="transmembrane region" description="Helical" evidence="1">
    <location>
        <begin position="94"/>
        <end position="114"/>
    </location>
</feature>
<keyword evidence="1" id="KW-0472">Membrane</keyword>
<dbReference type="AlphaFoldDB" id="A0A0H4VHX5"/>
<feature type="transmembrane region" description="Helical" evidence="1">
    <location>
        <begin position="12"/>
        <end position="31"/>
    </location>
</feature>
<organism evidence="2 3">
    <name type="scientific">Rufibacter radiotolerans</name>
    <dbReference type="NCBI Taxonomy" id="1379910"/>
    <lineage>
        <taxon>Bacteria</taxon>
        <taxon>Pseudomonadati</taxon>
        <taxon>Bacteroidota</taxon>
        <taxon>Cytophagia</taxon>
        <taxon>Cytophagales</taxon>
        <taxon>Hymenobacteraceae</taxon>
        <taxon>Rufibacter</taxon>
    </lineage>
</organism>
<dbReference type="STRING" id="1379910.TH63_06220"/>
<name>A0A0H4VHX5_9BACT</name>
<dbReference type="Proteomes" id="UP000036458">
    <property type="component" value="Chromosome"/>
</dbReference>